<dbReference type="InterPro" id="IPR050679">
    <property type="entry name" value="Bact_HTH_transcr_reg"/>
</dbReference>
<dbReference type="Proteomes" id="UP000032076">
    <property type="component" value="Unassembled WGS sequence"/>
</dbReference>
<evidence type="ECO:0000256" key="3">
    <source>
        <dbReference type="ARBA" id="ARBA00023163"/>
    </source>
</evidence>
<accession>A0ABD4A9V2</accession>
<dbReference type="EMBL" id="JXLU01000019">
    <property type="protein sequence ID" value="KIO73916.1"/>
    <property type="molecule type" value="Genomic_DNA"/>
</dbReference>
<dbReference type="InterPro" id="IPR000524">
    <property type="entry name" value="Tscrpt_reg_HTH_GntR"/>
</dbReference>
<evidence type="ECO:0000256" key="1">
    <source>
        <dbReference type="ARBA" id="ARBA00023015"/>
    </source>
</evidence>
<comment type="caution">
    <text evidence="5">The sequence shown here is derived from an EMBL/GenBank/DDBJ whole genome shotgun (WGS) entry which is preliminary data.</text>
</comment>
<dbReference type="PROSITE" id="PS50949">
    <property type="entry name" value="HTH_GNTR"/>
    <property type="match status" value="1"/>
</dbReference>
<feature type="domain" description="HTH gntR-type" evidence="4">
    <location>
        <begin position="3"/>
        <end position="71"/>
    </location>
</feature>
<evidence type="ECO:0000313" key="6">
    <source>
        <dbReference type="Proteomes" id="UP000032076"/>
    </source>
</evidence>
<keyword evidence="2" id="KW-0238">DNA-binding</keyword>
<dbReference type="Gene3D" id="1.10.10.10">
    <property type="entry name" value="Winged helix-like DNA-binding domain superfamily/Winged helix DNA-binding domain"/>
    <property type="match status" value="1"/>
</dbReference>
<evidence type="ECO:0000256" key="2">
    <source>
        <dbReference type="ARBA" id="ARBA00023125"/>
    </source>
</evidence>
<evidence type="ECO:0000313" key="5">
    <source>
        <dbReference type="EMBL" id="KIO73916.1"/>
    </source>
</evidence>
<evidence type="ECO:0000259" key="4">
    <source>
        <dbReference type="PROSITE" id="PS50949"/>
    </source>
</evidence>
<sequence>MYENKYLSIYEELVEKIQSGQLKPSTKLPSENELVKEYATSRETVRKALTMLSQNGYIQKIRGKGSYVLDVSKYDFRFPGWSVLKNWRKKWVNLGVQS</sequence>
<dbReference type="PRINTS" id="PR00035">
    <property type="entry name" value="HTHGNTR"/>
</dbReference>
<dbReference type="SUPFAM" id="SSF46785">
    <property type="entry name" value="Winged helix' DNA-binding domain"/>
    <property type="match status" value="1"/>
</dbReference>
<dbReference type="Pfam" id="PF00392">
    <property type="entry name" value="GntR"/>
    <property type="match status" value="1"/>
</dbReference>
<keyword evidence="1" id="KW-0805">Transcription regulation</keyword>
<name>A0ABD4A9V2_9BACI</name>
<dbReference type="GO" id="GO:0003677">
    <property type="term" value="F:DNA binding"/>
    <property type="evidence" value="ECO:0007669"/>
    <property type="project" value="UniProtKB-KW"/>
</dbReference>
<protein>
    <recommendedName>
        <fullName evidence="4">HTH gntR-type domain-containing protein</fullName>
    </recommendedName>
</protein>
<gene>
    <name evidence="5" type="ORF">B4167_1749</name>
</gene>
<dbReference type="AlphaFoldDB" id="A0ABD4A9V2"/>
<dbReference type="CDD" id="cd07377">
    <property type="entry name" value="WHTH_GntR"/>
    <property type="match status" value="1"/>
</dbReference>
<dbReference type="SMART" id="SM00345">
    <property type="entry name" value="HTH_GNTR"/>
    <property type="match status" value="1"/>
</dbReference>
<dbReference type="PANTHER" id="PTHR44846">
    <property type="entry name" value="MANNOSYL-D-GLYCERATE TRANSPORT/METABOLISM SYSTEM REPRESSOR MNGR-RELATED"/>
    <property type="match status" value="1"/>
</dbReference>
<reference evidence="5 6" key="1">
    <citation type="submission" date="2015-01" db="EMBL/GenBank/DDBJ databases">
        <title>Draft Genome Sequences of Four Bacillus thermoamylovorans Strains, Isolated From Food Products.</title>
        <authorList>
            <person name="Krawcyk A.O."/>
            <person name="Berendsen E.M."/>
            <person name="Eijlander R.T."/>
            <person name="de Jong A."/>
            <person name="Wells-Bennik M."/>
            <person name="Kuipers O.P."/>
        </authorList>
    </citation>
    <scope>NUCLEOTIDE SEQUENCE [LARGE SCALE GENOMIC DNA]</scope>
    <source>
        <strain evidence="5 6">B4167</strain>
    </source>
</reference>
<proteinExistence type="predicted"/>
<organism evidence="5 6">
    <name type="scientific">Caldibacillus thermoamylovorans</name>
    <dbReference type="NCBI Taxonomy" id="35841"/>
    <lineage>
        <taxon>Bacteria</taxon>
        <taxon>Bacillati</taxon>
        <taxon>Bacillota</taxon>
        <taxon>Bacilli</taxon>
        <taxon>Bacillales</taxon>
        <taxon>Bacillaceae</taxon>
        <taxon>Caldibacillus</taxon>
    </lineage>
</organism>
<keyword evidence="3" id="KW-0804">Transcription</keyword>
<dbReference type="InterPro" id="IPR036388">
    <property type="entry name" value="WH-like_DNA-bd_sf"/>
</dbReference>
<dbReference type="InterPro" id="IPR036390">
    <property type="entry name" value="WH_DNA-bd_sf"/>
</dbReference>
<dbReference type="PANTHER" id="PTHR44846:SF12">
    <property type="entry name" value="HTH-TYPE TRANSCRIPTIONAL REGULATOR TRER"/>
    <property type="match status" value="1"/>
</dbReference>